<dbReference type="Pfam" id="PF09302">
    <property type="entry name" value="XLF"/>
    <property type="match status" value="1"/>
</dbReference>
<proteinExistence type="predicted"/>
<dbReference type="Proteomes" id="UP000006352">
    <property type="component" value="Unassembled WGS sequence"/>
</dbReference>
<dbReference type="STRING" id="599839.J4GSS8"/>
<gene>
    <name evidence="7" type="ORF">FIBRA_06466</name>
</gene>
<dbReference type="InParanoid" id="J4GSS8"/>
<dbReference type="EMBL" id="HE797150">
    <property type="protein sequence ID" value="CCM04295.1"/>
    <property type="molecule type" value="Genomic_DNA"/>
</dbReference>
<dbReference type="Gene3D" id="2.170.210.10">
    <property type="entry name" value="DNA double-strand break repair and VJ recombination XRCC4, N-terminal"/>
    <property type="match status" value="1"/>
</dbReference>
<feature type="compositionally biased region" description="Low complexity" evidence="5">
    <location>
        <begin position="325"/>
        <end position="340"/>
    </location>
</feature>
<feature type="compositionally biased region" description="Polar residues" evidence="5">
    <location>
        <begin position="341"/>
        <end position="359"/>
    </location>
</feature>
<dbReference type="GO" id="GO:0006303">
    <property type="term" value="P:double-strand break repair via nonhomologous end joining"/>
    <property type="evidence" value="ECO:0007669"/>
    <property type="project" value="UniProtKB-ARBA"/>
</dbReference>
<reference evidence="7 8" key="1">
    <citation type="journal article" date="2012" name="Appl. Environ. Microbiol.">
        <title>Short-read sequencing for genomic analysis of the brown rot fungus Fibroporia radiculosa.</title>
        <authorList>
            <person name="Tang J.D."/>
            <person name="Perkins A.D."/>
            <person name="Sonstegard T.S."/>
            <person name="Schroeder S.G."/>
            <person name="Burgess S.C."/>
            <person name="Diehl S.V."/>
        </authorList>
    </citation>
    <scope>NUCLEOTIDE SEQUENCE [LARGE SCALE GENOMIC DNA]</scope>
    <source>
        <strain evidence="7 8">TFFH 294</strain>
    </source>
</reference>
<dbReference type="AlphaFoldDB" id="J4GSS8"/>
<accession>J4GSS8</accession>
<comment type="subcellular location">
    <subcellularLocation>
        <location evidence="1">Nucleus</location>
    </subcellularLocation>
</comment>
<protein>
    <recommendedName>
        <fullName evidence="6">XLF-like N-terminal domain-containing protein</fullName>
    </recommendedName>
</protein>
<evidence type="ECO:0000313" key="8">
    <source>
        <dbReference type="Proteomes" id="UP000006352"/>
    </source>
</evidence>
<feature type="compositionally biased region" description="Acidic residues" evidence="5">
    <location>
        <begin position="296"/>
        <end position="305"/>
    </location>
</feature>
<evidence type="ECO:0000256" key="5">
    <source>
        <dbReference type="SAM" id="MobiDB-lite"/>
    </source>
</evidence>
<sequence length="421" mass="46687">MDYMTEEHYKLLLSREWLVKIDTDKSTPFFLKFYSSTVDLCCHILITDTKNVWAEVLTSNRIARRWRDHNPECLEGPTAEEEWRTSVVKLLSSVHTLGGIMDLSFEVVESQYSDFAFELGSETFKWRWETCHVGPKISAEIISKHLVMPLISVTHLAFSSADPVGELSQDDLEQAVDKLGRTGRRTVDTHLKHAMSRPRVATAVRRMTAMFNFLPELPAISLDVDQPDLSLPSIQPRSRAPSSKYRDGSVPSRPLSPPMPFSARTRSPTSISPEKSTSPLIIPEVEAGPSHVADDSVTESEDDEIPASLSKGKQKEATPRRALPRGRTSSPSRPPTRVGSKTSRQATTSRAITPEQTANHGPVANDSSPPSSPPTKKAKRAVVPSSSDDDSEAERKKRVAQIKSSANRGAKQPLRRGGRRF</sequence>
<dbReference type="RefSeq" id="XP_012183578.1">
    <property type="nucleotide sequence ID" value="XM_012328188.1"/>
</dbReference>
<keyword evidence="2" id="KW-0227">DNA damage</keyword>
<evidence type="ECO:0000313" key="7">
    <source>
        <dbReference type="EMBL" id="CCM04295.1"/>
    </source>
</evidence>
<keyword evidence="4" id="KW-0539">Nucleus</keyword>
<evidence type="ECO:0000256" key="4">
    <source>
        <dbReference type="ARBA" id="ARBA00023242"/>
    </source>
</evidence>
<evidence type="ECO:0000259" key="6">
    <source>
        <dbReference type="Pfam" id="PF09302"/>
    </source>
</evidence>
<evidence type="ECO:0000256" key="3">
    <source>
        <dbReference type="ARBA" id="ARBA00023204"/>
    </source>
</evidence>
<dbReference type="InterPro" id="IPR038051">
    <property type="entry name" value="XRCC4-like_N_sf"/>
</dbReference>
<feature type="region of interest" description="Disordered" evidence="5">
    <location>
        <begin position="231"/>
        <end position="421"/>
    </location>
</feature>
<dbReference type="InterPro" id="IPR015381">
    <property type="entry name" value="XLF-like_N"/>
</dbReference>
<dbReference type="OrthoDB" id="3184250at2759"/>
<dbReference type="HOGENOM" id="CLU_669329_0_0_1"/>
<keyword evidence="3" id="KW-0234">DNA repair</keyword>
<name>J4GSS8_9APHY</name>
<feature type="compositionally biased region" description="Polar residues" evidence="5">
    <location>
        <begin position="264"/>
        <end position="279"/>
    </location>
</feature>
<evidence type="ECO:0000256" key="2">
    <source>
        <dbReference type="ARBA" id="ARBA00022763"/>
    </source>
</evidence>
<evidence type="ECO:0000256" key="1">
    <source>
        <dbReference type="ARBA" id="ARBA00004123"/>
    </source>
</evidence>
<dbReference type="GeneID" id="24099206"/>
<dbReference type="GO" id="GO:0005634">
    <property type="term" value="C:nucleus"/>
    <property type="evidence" value="ECO:0007669"/>
    <property type="project" value="UniProtKB-SubCell"/>
</dbReference>
<feature type="domain" description="XLF-like N-terminal" evidence="6">
    <location>
        <begin position="17"/>
        <end position="130"/>
    </location>
</feature>
<keyword evidence="8" id="KW-1185">Reference proteome</keyword>
<dbReference type="CDD" id="cd22285">
    <property type="entry name" value="HD_XLF_N"/>
    <property type="match status" value="1"/>
</dbReference>
<organism evidence="7 8">
    <name type="scientific">Fibroporia radiculosa</name>
    <dbReference type="NCBI Taxonomy" id="599839"/>
    <lineage>
        <taxon>Eukaryota</taxon>
        <taxon>Fungi</taxon>
        <taxon>Dikarya</taxon>
        <taxon>Basidiomycota</taxon>
        <taxon>Agaricomycotina</taxon>
        <taxon>Agaricomycetes</taxon>
        <taxon>Polyporales</taxon>
        <taxon>Fibroporiaceae</taxon>
        <taxon>Fibroporia</taxon>
    </lineage>
</organism>